<sequence>MTSRVTLISPAITPSLRRARFDDGDSIEDGAAVRAGSAALSLPAAARVFASPSVRCRETASALGLDASEDRELAGLDVARWRGRTLDEVGAAEPEAVARWLADPGAAPHGGESVRELCERVTRWWETTGSAEGRTLAVVEPEVVRAVVVHVLGAPEAAFWRVDVPPLTATECTGRSGRWNLRVGHILASPGDVSGR</sequence>
<dbReference type="Proteomes" id="UP001501532">
    <property type="component" value="Unassembled WGS sequence"/>
</dbReference>
<dbReference type="InterPro" id="IPR013078">
    <property type="entry name" value="His_Pase_superF_clade-1"/>
</dbReference>
<keyword evidence="2" id="KW-1185">Reference proteome</keyword>
<gene>
    <name evidence="1" type="ORF">GCM10010448_47030</name>
</gene>
<evidence type="ECO:0000313" key="1">
    <source>
        <dbReference type="EMBL" id="GAA3058168.1"/>
    </source>
</evidence>
<dbReference type="EMBL" id="BAAAUF010000045">
    <property type="protein sequence ID" value="GAA3058168.1"/>
    <property type="molecule type" value="Genomic_DNA"/>
</dbReference>
<dbReference type="InterPro" id="IPR029033">
    <property type="entry name" value="His_PPase_superfam"/>
</dbReference>
<reference evidence="2" key="1">
    <citation type="journal article" date="2019" name="Int. J. Syst. Evol. Microbiol.">
        <title>The Global Catalogue of Microorganisms (GCM) 10K type strain sequencing project: providing services to taxonomists for standard genome sequencing and annotation.</title>
        <authorList>
            <consortium name="The Broad Institute Genomics Platform"/>
            <consortium name="The Broad Institute Genome Sequencing Center for Infectious Disease"/>
            <person name="Wu L."/>
            <person name="Ma J."/>
        </authorList>
    </citation>
    <scope>NUCLEOTIDE SEQUENCE [LARGE SCALE GENOMIC DNA]</scope>
    <source>
        <strain evidence="2">JCM 9091</strain>
    </source>
</reference>
<proteinExistence type="predicted"/>
<dbReference type="Pfam" id="PF00300">
    <property type="entry name" value="His_Phos_1"/>
    <property type="match status" value="1"/>
</dbReference>
<name>A0ABP6LS24_9ACTN</name>
<comment type="caution">
    <text evidence="1">The sequence shown here is derived from an EMBL/GenBank/DDBJ whole genome shotgun (WGS) entry which is preliminary data.</text>
</comment>
<dbReference type="SUPFAM" id="SSF53254">
    <property type="entry name" value="Phosphoglycerate mutase-like"/>
    <property type="match status" value="1"/>
</dbReference>
<evidence type="ECO:0000313" key="2">
    <source>
        <dbReference type="Proteomes" id="UP001501532"/>
    </source>
</evidence>
<accession>A0ABP6LS24</accession>
<protein>
    <submittedName>
        <fullName evidence="1">Histidine phosphatase family protein</fullName>
    </submittedName>
</protein>
<dbReference type="RefSeq" id="WP_234513595.1">
    <property type="nucleotide sequence ID" value="NZ_BAAAUF010000045.1"/>
</dbReference>
<dbReference type="Gene3D" id="3.40.50.1240">
    <property type="entry name" value="Phosphoglycerate mutase-like"/>
    <property type="match status" value="1"/>
</dbReference>
<organism evidence="1 2">
    <name type="scientific">Streptomyces glomeratus</name>
    <dbReference type="NCBI Taxonomy" id="284452"/>
    <lineage>
        <taxon>Bacteria</taxon>
        <taxon>Bacillati</taxon>
        <taxon>Actinomycetota</taxon>
        <taxon>Actinomycetes</taxon>
        <taxon>Kitasatosporales</taxon>
        <taxon>Streptomycetaceae</taxon>
        <taxon>Streptomyces</taxon>
    </lineage>
</organism>